<dbReference type="EMBL" id="CP066744">
    <property type="protein sequence ID" value="QQK07214.1"/>
    <property type="molecule type" value="Genomic_DNA"/>
</dbReference>
<proteinExistence type="predicted"/>
<evidence type="ECO:0000313" key="1">
    <source>
        <dbReference type="EMBL" id="QQK07214.1"/>
    </source>
</evidence>
<reference evidence="1 2" key="1">
    <citation type="journal article" date="2022" name="Int. J. Syst. Evol. Microbiol.">
        <title>Miniphocaeibacter halophilus sp. nov., an ammonium-tolerant acetate-producing bacterium isolated from a biogas system.</title>
        <authorList>
            <person name="Schnurer A."/>
            <person name="Singh A."/>
            <person name="Bi S."/>
            <person name="Qiao W."/>
            <person name="Westerholm M."/>
        </authorList>
    </citation>
    <scope>NUCLEOTIDE SEQUENCE [LARGE SCALE GENOMIC DNA]</scope>
    <source>
        <strain evidence="1 2">AMB_01</strain>
    </source>
</reference>
<keyword evidence="1" id="KW-0456">Lyase</keyword>
<keyword evidence="2" id="KW-1185">Reference proteome</keyword>
<organism evidence="1 2">
    <name type="scientific">Miniphocaeibacter halophilus</name>
    <dbReference type="NCBI Taxonomy" id="2931922"/>
    <lineage>
        <taxon>Bacteria</taxon>
        <taxon>Bacillati</taxon>
        <taxon>Bacillota</taxon>
        <taxon>Tissierellia</taxon>
        <taxon>Tissierellales</taxon>
        <taxon>Peptoniphilaceae</taxon>
        <taxon>Miniphocaeibacter</taxon>
    </lineage>
</organism>
<protein>
    <submittedName>
        <fullName evidence="1">PatB family C-S lyase</fullName>
    </submittedName>
</protein>
<dbReference type="Proteomes" id="UP000595814">
    <property type="component" value="Chromosome"/>
</dbReference>
<evidence type="ECO:0000313" key="2">
    <source>
        <dbReference type="Proteomes" id="UP000595814"/>
    </source>
</evidence>
<name>A0AC61MQK2_9FIRM</name>
<accession>A0AC61MQK2</accession>
<sequence>MKYDFESYLTRRETGSSKWLNMDSRCSNIGEGVIPMSVADMDFLTAPEIVEGITEYAKTQTLGYSKPVDSYLESVIKFFKDYHNYEAKKEWIVTTPGIVSALATSVRAFTEVGDEVIIFTPVYHPFYDVIEGQGRKILECPLIYDNNEYKIDFDKFNELASKSEVKLVLFCSPHNPGGVVWTKEDLLKVVEIVEKNDLLIVSDEIHSDLIFNNKEHIILGRVNDTIGDRAIVCTAASKTFNIAGLQCSNIFIKNENIRKEFVKCNENIGIERANVLGLVATKSAYDNALDWLEEVKQVIDKNNKIVIEFFEEYGDNFKVMKPDASFLVWVNFENLEKEHGKFMSFLDTQCNFFTSDGLSFGDNGENFIRINTGLPTKKLLENLDRVKKYLKEYYNLDK</sequence>
<gene>
    <name evidence="1" type="ORF">JFY71_07750</name>
</gene>